<feature type="compositionally biased region" description="Basic and acidic residues" evidence="1">
    <location>
        <begin position="43"/>
        <end position="52"/>
    </location>
</feature>
<feature type="compositionally biased region" description="Polar residues" evidence="1">
    <location>
        <begin position="7"/>
        <end position="23"/>
    </location>
</feature>
<dbReference type="PANTHER" id="PTHR36374:SF1">
    <property type="entry name" value="OS01G0969000 PROTEIN"/>
    <property type="match status" value="1"/>
</dbReference>
<organism evidence="3 4">
    <name type="scientific">Xanthoceras sorbifolium</name>
    <dbReference type="NCBI Taxonomy" id="99658"/>
    <lineage>
        <taxon>Eukaryota</taxon>
        <taxon>Viridiplantae</taxon>
        <taxon>Streptophyta</taxon>
        <taxon>Embryophyta</taxon>
        <taxon>Tracheophyta</taxon>
        <taxon>Spermatophyta</taxon>
        <taxon>Magnoliopsida</taxon>
        <taxon>eudicotyledons</taxon>
        <taxon>Gunneridae</taxon>
        <taxon>Pentapetalae</taxon>
        <taxon>rosids</taxon>
        <taxon>malvids</taxon>
        <taxon>Sapindales</taxon>
        <taxon>Sapindaceae</taxon>
        <taxon>Xanthoceroideae</taxon>
        <taxon>Xanthoceras</taxon>
    </lineage>
</organism>
<comment type="caution">
    <text evidence="3">The sequence shown here is derived from an EMBL/GenBank/DDBJ whole genome shotgun (WGS) entry which is preliminary data.</text>
</comment>
<evidence type="ECO:0000313" key="4">
    <source>
        <dbReference type="Proteomes" id="UP000827721"/>
    </source>
</evidence>
<proteinExistence type="predicted"/>
<sequence>MADTKNTKIFNTNEDQKQPNNLLSKADVVETSEEENEIAGSKKHGDVVKFSDPKPIIPPPLKHQVEECENPAARWLFLFSLSLSRVVMAHQNTEIASKKQEDDPKEPKNILSMLPKIEIKLPFFNQKPKKPEAVNENPKTTVDSGGGGSIGSETEKVSLKPNLARFPDSTGARIPPPLDFEAEEPAGRTSNPIVLWQVYALGGFLVLRWVWARWKERKERAAKNESSDDNEPPPAAEDDDYHSA</sequence>
<protein>
    <submittedName>
        <fullName evidence="3">Uncharacterized protein</fullName>
    </submittedName>
</protein>
<evidence type="ECO:0000313" key="3">
    <source>
        <dbReference type="EMBL" id="KAH7547795.1"/>
    </source>
</evidence>
<gene>
    <name evidence="3" type="ORF">JRO89_XS14G0017100</name>
</gene>
<name>A0ABQ8H3E6_9ROSI</name>
<keyword evidence="2" id="KW-0812">Transmembrane</keyword>
<accession>A0ABQ8H3E6</accession>
<keyword evidence="4" id="KW-1185">Reference proteome</keyword>
<dbReference type="PANTHER" id="PTHR36374">
    <property type="entry name" value="OS01G0969000 PROTEIN"/>
    <property type="match status" value="1"/>
</dbReference>
<feature type="region of interest" description="Disordered" evidence="1">
    <location>
        <begin position="1"/>
        <end position="55"/>
    </location>
</feature>
<keyword evidence="2" id="KW-1133">Transmembrane helix</keyword>
<feature type="region of interest" description="Disordered" evidence="1">
    <location>
        <begin position="128"/>
        <end position="186"/>
    </location>
</feature>
<feature type="region of interest" description="Disordered" evidence="1">
    <location>
        <begin position="218"/>
        <end position="244"/>
    </location>
</feature>
<evidence type="ECO:0000256" key="2">
    <source>
        <dbReference type="SAM" id="Phobius"/>
    </source>
</evidence>
<dbReference type="Proteomes" id="UP000827721">
    <property type="component" value="Unassembled WGS sequence"/>
</dbReference>
<feature type="transmembrane region" description="Helical" evidence="2">
    <location>
        <begin position="193"/>
        <end position="211"/>
    </location>
</feature>
<feature type="compositionally biased region" description="Acidic residues" evidence="1">
    <location>
        <begin position="227"/>
        <end position="244"/>
    </location>
</feature>
<dbReference type="EMBL" id="JAFEMO010000014">
    <property type="protein sequence ID" value="KAH7547795.1"/>
    <property type="molecule type" value="Genomic_DNA"/>
</dbReference>
<evidence type="ECO:0000256" key="1">
    <source>
        <dbReference type="SAM" id="MobiDB-lite"/>
    </source>
</evidence>
<reference evidence="3 4" key="1">
    <citation type="submission" date="2021-02" db="EMBL/GenBank/DDBJ databases">
        <title>Plant Genome Project.</title>
        <authorList>
            <person name="Zhang R.-G."/>
        </authorList>
    </citation>
    <scope>NUCLEOTIDE SEQUENCE [LARGE SCALE GENOMIC DNA]</scope>
    <source>
        <tissue evidence="3">Leaves</tissue>
    </source>
</reference>
<keyword evidence="2" id="KW-0472">Membrane</keyword>